<accession>A0A1G9A9I0</accession>
<dbReference type="InterPro" id="IPR035985">
    <property type="entry name" value="Ubiquitin-activating_enz"/>
</dbReference>
<reference evidence="3 4" key="1">
    <citation type="submission" date="2016-10" db="EMBL/GenBank/DDBJ databases">
        <authorList>
            <person name="de Groot N.N."/>
        </authorList>
    </citation>
    <scope>NUCLEOTIDE SEQUENCE [LARGE SCALE GENOMIC DNA]</scope>
    <source>
        <strain evidence="3 4">DSM 18346</strain>
    </source>
</reference>
<dbReference type="OrthoDB" id="9804286at2"/>
<evidence type="ECO:0000313" key="3">
    <source>
        <dbReference type="EMBL" id="SDK23967.1"/>
    </source>
</evidence>
<sequence length="363" mass="41351">MNKPKLRSSVSVVKLDNGLVEFFLTNTRQQIRIKLNNENILQLILELDGSLTIDEIIKKYNMDEEIKEYFISFISYLESKSIIKNNTNVLEEDYIKFRRAVNFLEDFSSDSQDLSSMWNNIKSLHVVVIGLGAVGTWVSALLIQNGVKNITIMDNDRVELSNLHRQFGFTESDIGLLKTEAMQKRLKEFSSDIKVNRIDAFLEEGILEKVIDNNIDLIINCADKPNVDTTSIWVGQYCMKHNIPHIIGGGYNLHISLMGQTIIPFKSACVKCFEKGLEELNNIDTTNLKKLPVKNRKIGSFGPMCSMIASMTAMEAIKVLTKKIIPSNLNRRGEFNIYSMDVNYHNVEVDKNCDWCGKEGIYT</sequence>
<keyword evidence="1" id="KW-0472">Membrane</keyword>
<keyword evidence="3" id="KW-0548">Nucleotidyltransferase</keyword>
<evidence type="ECO:0000256" key="1">
    <source>
        <dbReference type="SAM" id="Phobius"/>
    </source>
</evidence>
<dbReference type="GO" id="GO:0061503">
    <property type="term" value="F:tRNA threonylcarbamoyladenosine dehydratase"/>
    <property type="evidence" value="ECO:0007669"/>
    <property type="project" value="TreeGrafter"/>
</dbReference>
<dbReference type="GO" id="GO:0008641">
    <property type="term" value="F:ubiquitin-like modifier activating enzyme activity"/>
    <property type="evidence" value="ECO:0007669"/>
    <property type="project" value="InterPro"/>
</dbReference>
<dbReference type="InterPro" id="IPR000594">
    <property type="entry name" value="ThiF_NAD_FAD-bd"/>
</dbReference>
<evidence type="ECO:0000313" key="4">
    <source>
        <dbReference type="Proteomes" id="UP000198718"/>
    </source>
</evidence>
<dbReference type="InterPro" id="IPR045886">
    <property type="entry name" value="ThiF/MoeB/HesA"/>
</dbReference>
<dbReference type="Proteomes" id="UP000198718">
    <property type="component" value="Unassembled WGS sequence"/>
</dbReference>
<dbReference type="Gene3D" id="3.40.50.720">
    <property type="entry name" value="NAD(P)-binding Rossmann-like Domain"/>
    <property type="match status" value="1"/>
</dbReference>
<feature type="transmembrane region" description="Helical" evidence="1">
    <location>
        <begin position="124"/>
        <end position="143"/>
    </location>
</feature>
<keyword evidence="1" id="KW-1133">Transmembrane helix</keyword>
<dbReference type="SUPFAM" id="SSF69572">
    <property type="entry name" value="Activating enzymes of the ubiquitin-like proteins"/>
    <property type="match status" value="1"/>
</dbReference>
<dbReference type="Pfam" id="PF00899">
    <property type="entry name" value="ThiF"/>
    <property type="match status" value="1"/>
</dbReference>
<dbReference type="EMBL" id="FNFP01000001">
    <property type="protein sequence ID" value="SDK23967.1"/>
    <property type="molecule type" value="Genomic_DNA"/>
</dbReference>
<name>A0A1G9A9I0_9FIRM</name>
<keyword evidence="1" id="KW-0812">Transmembrane</keyword>
<dbReference type="GO" id="GO:0016779">
    <property type="term" value="F:nucleotidyltransferase activity"/>
    <property type="evidence" value="ECO:0007669"/>
    <property type="project" value="UniProtKB-KW"/>
</dbReference>
<dbReference type="GO" id="GO:0061504">
    <property type="term" value="P:cyclic threonylcarbamoyladenosine biosynthetic process"/>
    <property type="evidence" value="ECO:0007669"/>
    <property type="project" value="TreeGrafter"/>
</dbReference>
<dbReference type="RefSeq" id="WP_090551389.1">
    <property type="nucleotide sequence ID" value="NZ_FNFP01000001.1"/>
</dbReference>
<keyword evidence="4" id="KW-1185">Reference proteome</keyword>
<dbReference type="AlphaFoldDB" id="A0A1G9A9I0"/>
<evidence type="ECO:0000259" key="2">
    <source>
        <dbReference type="Pfam" id="PF00899"/>
    </source>
</evidence>
<feature type="domain" description="THIF-type NAD/FAD binding fold" evidence="2">
    <location>
        <begin position="119"/>
        <end position="353"/>
    </location>
</feature>
<organism evidence="3 4">
    <name type="scientific">Natronincola ferrireducens</name>
    <dbReference type="NCBI Taxonomy" id="393762"/>
    <lineage>
        <taxon>Bacteria</taxon>
        <taxon>Bacillati</taxon>
        <taxon>Bacillota</taxon>
        <taxon>Clostridia</taxon>
        <taxon>Peptostreptococcales</taxon>
        <taxon>Natronincolaceae</taxon>
        <taxon>Natronincola</taxon>
    </lineage>
</organism>
<proteinExistence type="predicted"/>
<dbReference type="PANTHER" id="PTHR43267">
    <property type="entry name" value="TRNA THREONYLCARBAMOYLADENOSINE DEHYDRATASE"/>
    <property type="match status" value="1"/>
</dbReference>
<dbReference type="PANTHER" id="PTHR43267:SF1">
    <property type="entry name" value="TRNA THREONYLCARBAMOYLADENOSINE DEHYDRATASE"/>
    <property type="match status" value="1"/>
</dbReference>
<protein>
    <submittedName>
        <fullName evidence="3">Molybdopterin or thiamine biosynthesis adenylyltransferase</fullName>
    </submittedName>
</protein>
<gene>
    <name evidence="3" type="ORF">SAMN05660472_01100</name>
</gene>
<dbReference type="STRING" id="393762.SAMN05660472_01100"/>
<keyword evidence="3" id="KW-0808">Transferase</keyword>